<name>A0ABX0TJH7_9MICC</name>
<dbReference type="Proteomes" id="UP000802392">
    <property type="component" value="Unassembled WGS sequence"/>
</dbReference>
<keyword evidence="2" id="KW-1185">Reference proteome</keyword>
<reference evidence="1 2" key="1">
    <citation type="submission" date="2020-03" db="EMBL/GenBank/DDBJ databases">
        <title>Genomic Encyclopedia of Type Strains, Phase III (KMG-III): the genomes of soil and plant-associated and newly described type strains.</title>
        <authorList>
            <person name="Whitman W."/>
        </authorList>
    </citation>
    <scope>NUCLEOTIDE SEQUENCE [LARGE SCALE GENOMIC DNA]</scope>
    <source>
        <strain evidence="1 2">CECT 4207</strain>
    </source>
</reference>
<protein>
    <submittedName>
        <fullName evidence="1">Uncharacterized protein</fullName>
    </submittedName>
</protein>
<dbReference type="RefSeq" id="WP_167268153.1">
    <property type="nucleotide sequence ID" value="NZ_BAAAVO010000009.1"/>
</dbReference>
<accession>A0ABX0TJH7</accession>
<evidence type="ECO:0000313" key="1">
    <source>
        <dbReference type="EMBL" id="NIJ02700.1"/>
    </source>
</evidence>
<sequence>MLNSAYLTSAFNFAGEFGSGNFAGRLGSSIIAGRLGSNCITCPQRIHIKLPGHHSHSGRPSLDVTVNLQHSAWRDHSRSAATR</sequence>
<proteinExistence type="predicted"/>
<dbReference type="EMBL" id="JAAOZD010000006">
    <property type="protein sequence ID" value="NIJ02700.1"/>
    <property type="molecule type" value="Genomic_DNA"/>
</dbReference>
<comment type="caution">
    <text evidence="1">The sequence shown here is derived from an EMBL/GenBank/DDBJ whole genome shotgun (WGS) entry which is preliminary data.</text>
</comment>
<organism evidence="1 2">
    <name type="scientific">Paenarthrobacter ilicis</name>
    <dbReference type="NCBI Taxonomy" id="43665"/>
    <lineage>
        <taxon>Bacteria</taxon>
        <taxon>Bacillati</taxon>
        <taxon>Actinomycetota</taxon>
        <taxon>Actinomycetes</taxon>
        <taxon>Micrococcales</taxon>
        <taxon>Micrococcaceae</taxon>
        <taxon>Paenarthrobacter</taxon>
    </lineage>
</organism>
<gene>
    <name evidence="1" type="ORF">FHR86_003044</name>
</gene>
<evidence type="ECO:0000313" key="2">
    <source>
        <dbReference type="Proteomes" id="UP000802392"/>
    </source>
</evidence>